<evidence type="ECO:0000256" key="1">
    <source>
        <dbReference type="ARBA" id="ARBA00004651"/>
    </source>
</evidence>
<reference evidence="7 8" key="1">
    <citation type="submission" date="2016-02" db="EMBL/GenBank/DDBJ databases">
        <title>Complete Genome of H5569, the type strain of the newly described species Haematospirillium jordaniae.</title>
        <authorList>
            <person name="Nicholson A.C."/>
            <person name="Humrighouse B.W."/>
            <person name="Loparov V."/>
            <person name="McQuiston J.R."/>
        </authorList>
    </citation>
    <scope>NUCLEOTIDE SEQUENCE [LARGE SCALE GENOMIC DNA]</scope>
    <source>
        <strain evidence="7 8">H5569</strain>
    </source>
</reference>
<dbReference type="KEGG" id="hjo:AY555_02610"/>
<dbReference type="PANTHER" id="PTHR30250">
    <property type="entry name" value="PST FAMILY PREDICTED COLANIC ACID TRANSPORTER"/>
    <property type="match status" value="1"/>
</dbReference>
<feature type="transmembrane region" description="Helical" evidence="6">
    <location>
        <begin position="275"/>
        <end position="296"/>
    </location>
</feature>
<evidence type="ECO:0000256" key="4">
    <source>
        <dbReference type="ARBA" id="ARBA00022989"/>
    </source>
</evidence>
<evidence type="ECO:0000256" key="6">
    <source>
        <dbReference type="SAM" id="Phobius"/>
    </source>
</evidence>
<feature type="transmembrane region" description="Helical" evidence="6">
    <location>
        <begin position="101"/>
        <end position="121"/>
    </location>
</feature>
<accession>A0A143DC10</accession>
<evidence type="ECO:0000313" key="8">
    <source>
        <dbReference type="Proteomes" id="UP000076066"/>
    </source>
</evidence>
<keyword evidence="4 6" id="KW-1133">Transmembrane helix</keyword>
<feature type="transmembrane region" description="Helical" evidence="6">
    <location>
        <begin position="133"/>
        <end position="149"/>
    </location>
</feature>
<evidence type="ECO:0000256" key="2">
    <source>
        <dbReference type="ARBA" id="ARBA00022475"/>
    </source>
</evidence>
<dbReference type="GeneID" id="53316043"/>
<dbReference type="AlphaFoldDB" id="A0A143DC10"/>
<dbReference type="GO" id="GO:0005886">
    <property type="term" value="C:plasma membrane"/>
    <property type="evidence" value="ECO:0007669"/>
    <property type="project" value="UniProtKB-SubCell"/>
</dbReference>
<feature type="transmembrane region" description="Helical" evidence="6">
    <location>
        <begin position="242"/>
        <end position="263"/>
    </location>
</feature>
<feature type="transmembrane region" description="Helical" evidence="6">
    <location>
        <begin position="64"/>
        <end position="81"/>
    </location>
</feature>
<dbReference type="STRING" id="1549855.AY555_02610"/>
<feature type="transmembrane region" description="Helical" evidence="6">
    <location>
        <begin position="316"/>
        <end position="337"/>
    </location>
</feature>
<evidence type="ECO:0000256" key="3">
    <source>
        <dbReference type="ARBA" id="ARBA00022692"/>
    </source>
</evidence>
<protein>
    <recommendedName>
        <fullName evidence="9">Polysaccharide biosynthesis protein C-terminal domain-containing protein</fullName>
    </recommendedName>
</protein>
<gene>
    <name evidence="7" type="ORF">AY555_02610</name>
</gene>
<dbReference type="EMBL" id="CP014525">
    <property type="protein sequence ID" value="AMW34254.1"/>
    <property type="molecule type" value="Genomic_DNA"/>
</dbReference>
<dbReference type="InterPro" id="IPR050833">
    <property type="entry name" value="Poly_Biosynth_Transport"/>
</dbReference>
<evidence type="ECO:0008006" key="9">
    <source>
        <dbReference type="Google" id="ProtNLM"/>
    </source>
</evidence>
<keyword evidence="2" id="KW-1003">Cell membrane</keyword>
<keyword evidence="8" id="KW-1185">Reference proteome</keyword>
<evidence type="ECO:0000256" key="5">
    <source>
        <dbReference type="ARBA" id="ARBA00023136"/>
    </source>
</evidence>
<comment type="subcellular location">
    <subcellularLocation>
        <location evidence="1">Cell membrane</location>
        <topology evidence="1">Multi-pass membrane protein</topology>
    </subcellularLocation>
</comment>
<dbReference type="OrthoDB" id="8766744at2"/>
<feature type="transmembrane region" description="Helical" evidence="6">
    <location>
        <begin position="20"/>
        <end position="44"/>
    </location>
</feature>
<dbReference type="Proteomes" id="UP000076066">
    <property type="component" value="Chromosome"/>
</dbReference>
<organism evidence="7 8">
    <name type="scientific">Haematospirillum jordaniae</name>
    <dbReference type="NCBI Taxonomy" id="1549855"/>
    <lineage>
        <taxon>Bacteria</taxon>
        <taxon>Pseudomonadati</taxon>
        <taxon>Pseudomonadota</taxon>
        <taxon>Alphaproteobacteria</taxon>
        <taxon>Rhodospirillales</taxon>
        <taxon>Novispirillaceae</taxon>
        <taxon>Haematospirillum</taxon>
    </lineage>
</organism>
<keyword evidence="5 6" id="KW-0472">Membrane</keyword>
<dbReference type="PANTHER" id="PTHR30250:SF26">
    <property type="entry name" value="PSMA PROTEIN"/>
    <property type="match status" value="1"/>
</dbReference>
<name>A0A143DC10_9PROT</name>
<dbReference type="RefSeq" id="WP_066133057.1">
    <property type="nucleotide sequence ID" value="NZ_CP014525.1"/>
</dbReference>
<evidence type="ECO:0000313" key="7">
    <source>
        <dbReference type="EMBL" id="AMW34254.1"/>
    </source>
</evidence>
<proteinExistence type="predicted"/>
<sequence length="444" mass="49141">MARFLAKILMGLSINREFALALLTGYGLTGLMIVIQLILVPVYLTHLGKERFGVLAIIMATNNYAAVAIAWLSGGMARILAEKAAVDDSAGFREAYAFSKIAYVLYALVAIALFWLVAPWLMPRALASTEIQIAAALSCIYFLLVYEYGSDRLAFIAKKLQARGNLQEAAGQAVFGLGVGAGLSMDMGLPGVVSAQIAGILCTRILAWMYWRKDHYKLGWQLRITGWRVLWCRVSGRVGRDYVFYGVLVLTLQADALIIGWLFGPETAASYYLLWRIPEVCILLIWRIPSSFAPYFIFMDARGEHDALRKSYNKGLLAILILAGIASLIYGLVGQWIVKIWVGEENAPVDELHYVVAALALFCIALTRWPSEFAYSLMNTTPLLKIAFLETFSKLALASILFGVVGYISPILSIFLVHALGVLYLYIRLGRVTLSRYAQKSSSE</sequence>
<feature type="transmembrane region" description="Helical" evidence="6">
    <location>
        <begin position="352"/>
        <end position="371"/>
    </location>
</feature>
<keyword evidence="3 6" id="KW-0812">Transmembrane</keyword>